<dbReference type="InterPro" id="IPR002545">
    <property type="entry name" value="CheW-lke_dom"/>
</dbReference>
<dbReference type="STRING" id="1643428.GCA_001442855_01474"/>
<dbReference type="GO" id="GO:0007165">
    <property type="term" value="P:signal transduction"/>
    <property type="evidence" value="ECO:0007669"/>
    <property type="project" value="InterPro"/>
</dbReference>
<keyword evidence="4" id="KW-0145">Chemotaxis</keyword>
<dbReference type="PANTHER" id="PTHR22617:SF23">
    <property type="entry name" value="CHEMOTAXIS PROTEIN CHEW"/>
    <property type="match status" value="1"/>
</dbReference>
<dbReference type="Gene3D" id="2.40.50.180">
    <property type="entry name" value="CheA-289, Domain 4"/>
    <property type="match status" value="1"/>
</dbReference>
<dbReference type="SMART" id="SM00260">
    <property type="entry name" value="CheW"/>
    <property type="match status" value="1"/>
</dbReference>
<dbReference type="PROSITE" id="PS50851">
    <property type="entry name" value="CHEW"/>
    <property type="match status" value="1"/>
</dbReference>
<dbReference type="Pfam" id="PF01584">
    <property type="entry name" value="CheW"/>
    <property type="match status" value="1"/>
</dbReference>
<dbReference type="EMBL" id="FAOO01000010">
    <property type="protein sequence ID" value="CUU06418.1"/>
    <property type="molecule type" value="Genomic_DNA"/>
</dbReference>
<dbReference type="AlphaFoldDB" id="A0A0S4N557"/>
<dbReference type="Gene3D" id="2.30.30.40">
    <property type="entry name" value="SH3 Domains"/>
    <property type="match status" value="1"/>
</dbReference>
<name>A0A0S4N557_9BACT</name>
<sequence>MNLQDVVSAENYKEVLQLVSFKIGNEEFGVDILQVQEINRLVEVTRVPNAPDFVEGVMNLRGRIVPVVNLRRRLGLGRKENDKDTRIVVVEIDDKTIGFIVDSVSEVLRVPKSVVEPPPELISGIDSEYIIGIAKLENRLLILLDLKKVLNVEERETLKEVFSHSDEN</sequence>
<evidence type="ECO:0000256" key="3">
    <source>
        <dbReference type="ARBA" id="ARBA00022490"/>
    </source>
</evidence>
<dbReference type="GO" id="GO:0005829">
    <property type="term" value="C:cytosol"/>
    <property type="evidence" value="ECO:0007669"/>
    <property type="project" value="TreeGrafter"/>
</dbReference>
<accession>A0A0S4N557</accession>
<dbReference type="InterPro" id="IPR039315">
    <property type="entry name" value="CheW"/>
</dbReference>
<evidence type="ECO:0000259" key="5">
    <source>
        <dbReference type="PROSITE" id="PS50851"/>
    </source>
</evidence>
<feature type="domain" description="CheW-like" evidence="5">
    <location>
        <begin position="15"/>
        <end position="155"/>
    </location>
</feature>
<keyword evidence="3" id="KW-0963">Cytoplasm</keyword>
<protein>
    <recommendedName>
        <fullName evidence="2">Chemotaxis protein CheW</fullName>
    </recommendedName>
</protein>
<dbReference type="SUPFAM" id="SSF50341">
    <property type="entry name" value="CheW-like"/>
    <property type="match status" value="1"/>
</dbReference>
<dbReference type="FunFam" id="2.40.50.180:FF:000002">
    <property type="entry name" value="Chemotaxis protein CheW"/>
    <property type="match status" value="1"/>
</dbReference>
<dbReference type="Proteomes" id="UP000320623">
    <property type="component" value="Unassembled WGS sequence"/>
</dbReference>
<keyword evidence="7" id="KW-1185">Reference proteome</keyword>
<comment type="subcellular location">
    <subcellularLocation>
        <location evidence="1">Cytoplasm</location>
    </subcellularLocation>
</comment>
<proteinExistence type="predicted"/>
<dbReference type="PANTHER" id="PTHR22617">
    <property type="entry name" value="CHEMOTAXIS SENSOR HISTIDINE KINASE-RELATED"/>
    <property type="match status" value="1"/>
</dbReference>
<dbReference type="GO" id="GO:0006935">
    <property type="term" value="P:chemotaxis"/>
    <property type="evidence" value="ECO:0007669"/>
    <property type="project" value="UniProtKB-KW"/>
</dbReference>
<dbReference type="CDD" id="cd00732">
    <property type="entry name" value="CheW"/>
    <property type="match status" value="1"/>
</dbReference>
<dbReference type="RefSeq" id="WP_140945250.1">
    <property type="nucleotide sequence ID" value="NZ_FAOO01000010.1"/>
</dbReference>
<dbReference type="OrthoDB" id="9794382at2"/>
<evidence type="ECO:0000256" key="1">
    <source>
        <dbReference type="ARBA" id="ARBA00004496"/>
    </source>
</evidence>
<dbReference type="InterPro" id="IPR036061">
    <property type="entry name" value="CheW-like_dom_sf"/>
</dbReference>
<reference evidence="7" key="1">
    <citation type="submission" date="2015-11" db="EMBL/GenBank/DDBJ databases">
        <authorList>
            <person name="Varghese N."/>
        </authorList>
    </citation>
    <scope>NUCLEOTIDE SEQUENCE [LARGE SCALE GENOMIC DNA]</scope>
</reference>
<gene>
    <name evidence="6" type="ORF">JGI1_01507</name>
</gene>
<organism evidence="6 7">
    <name type="scientific">Candidatus Thermokryptus mobilis</name>
    <dbReference type="NCBI Taxonomy" id="1643428"/>
    <lineage>
        <taxon>Bacteria</taxon>
        <taxon>Pseudomonadati</taxon>
        <taxon>Candidatus Kryptoniota</taxon>
        <taxon>Candidatus Thermokryptus</taxon>
    </lineage>
</organism>
<evidence type="ECO:0000313" key="7">
    <source>
        <dbReference type="Proteomes" id="UP000320623"/>
    </source>
</evidence>
<evidence type="ECO:0000256" key="4">
    <source>
        <dbReference type="ARBA" id="ARBA00022500"/>
    </source>
</evidence>
<evidence type="ECO:0000256" key="2">
    <source>
        <dbReference type="ARBA" id="ARBA00021483"/>
    </source>
</evidence>
<evidence type="ECO:0000313" key="6">
    <source>
        <dbReference type="EMBL" id="CUU06418.1"/>
    </source>
</evidence>